<feature type="transmembrane region" description="Helical" evidence="1">
    <location>
        <begin position="64"/>
        <end position="85"/>
    </location>
</feature>
<evidence type="ECO:0000256" key="1">
    <source>
        <dbReference type="SAM" id="Phobius"/>
    </source>
</evidence>
<name>A0AAU7W138_9MICO</name>
<keyword evidence="1" id="KW-0472">Membrane</keyword>
<dbReference type="Pfam" id="PF06724">
    <property type="entry name" value="DUF1206"/>
    <property type="match status" value="3"/>
</dbReference>
<protein>
    <submittedName>
        <fullName evidence="3">DUF1206 domain-containing protein</fullName>
    </submittedName>
</protein>
<organism evidence="3">
    <name type="scientific">Microbacterium sp. A8/3-1</name>
    <dbReference type="NCBI Taxonomy" id="3160749"/>
    <lineage>
        <taxon>Bacteria</taxon>
        <taxon>Bacillati</taxon>
        <taxon>Actinomycetota</taxon>
        <taxon>Actinomycetes</taxon>
        <taxon>Micrococcales</taxon>
        <taxon>Microbacteriaceae</taxon>
        <taxon>Microbacterium</taxon>
    </lineage>
</organism>
<feature type="transmembrane region" description="Helical" evidence="1">
    <location>
        <begin position="236"/>
        <end position="259"/>
    </location>
</feature>
<feature type="transmembrane region" description="Helical" evidence="1">
    <location>
        <begin position="188"/>
        <end position="216"/>
    </location>
</feature>
<feature type="transmembrane region" description="Helical" evidence="1">
    <location>
        <begin position="140"/>
        <end position="167"/>
    </location>
</feature>
<evidence type="ECO:0000259" key="2">
    <source>
        <dbReference type="Pfam" id="PF06724"/>
    </source>
</evidence>
<feature type="transmembrane region" description="Helical" evidence="1">
    <location>
        <begin position="105"/>
        <end position="128"/>
    </location>
</feature>
<keyword evidence="1" id="KW-0812">Transmembrane</keyword>
<evidence type="ECO:0000313" key="3">
    <source>
        <dbReference type="EMBL" id="XBX80372.1"/>
    </source>
</evidence>
<accession>A0AAU7W138</accession>
<feature type="domain" description="DUF1206" evidence="2">
    <location>
        <begin position="195"/>
        <end position="263"/>
    </location>
</feature>
<reference evidence="3" key="1">
    <citation type="submission" date="2024-06" db="EMBL/GenBank/DDBJ databases">
        <title>Draft genome sequence of Microbacterium sp. strain A8/3-1, isolated from Oxytropis tragacanthoides Fisch. ex DC. Root nodules in the Altai region of Russia.</title>
        <authorList>
            <person name="Sazanova A."/>
            <person name="Guro P."/>
            <person name="Kuznetsova I."/>
            <person name="Belimov A."/>
            <person name="Safronova V."/>
        </authorList>
    </citation>
    <scope>NUCLEOTIDE SEQUENCE</scope>
    <source>
        <strain evidence="3">A8/3-1</strain>
    </source>
</reference>
<gene>
    <name evidence="3" type="ORF">ABS642_09850</name>
</gene>
<dbReference type="RefSeq" id="WP_350353181.1">
    <property type="nucleotide sequence ID" value="NZ_CP158357.1"/>
</dbReference>
<dbReference type="AlphaFoldDB" id="A0AAU7W138"/>
<feature type="transmembrane region" description="Helical" evidence="1">
    <location>
        <begin position="20"/>
        <end position="44"/>
    </location>
</feature>
<sequence>MTTAKDAARAAQRSDGFRWVARVGFVVVGVVHIIIGCLAVSLALGAGGDADQDGAMEQVRLSPVGGLLLGVIAAGLIALAGWQIASAFLASDPADTKKWGKRVKYLGIALAYLVIAGMALIVAFGGRVSSEKASQTLSEIVLAAPAGVVVLVIIGLTVSGVGIGFIVSGFTRGFKKLLDLPSGVERGGIVTFGVVGYIAKGIAVAVTGVLFVVAAFTNDPDKSAGLDGALHSLVALPLGPLILCAVGAGLAVYGLFCIARSRYARM</sequence>
<keyword evidence="1" id="KW-1133">Transmembrane helix</keyword>
<proteinExistence type="predicted"/>
<dbReference type="EMBL" id="CP158357">
    <property type="protein sequence ID" value="XBX80372.1"/>
    <property type="molecule type" value="Genomic_DNA"/>
</dbReference>
<dbReference type="InterPro" id="IPR009597">
    <property type="entry name" value="DUF1206"/>
</dbReference>
<feature type="domain" description="DUF1206" evidence="2">
    <location>
        <begin position="23"/>
        <end position="88"/>
    </location>
</feature>
<feature type="domain" description="DUF1206" evidence="2">
    <location>
        <begin position="104"/>
        <end position="172"/>
    </location>
</feature>